<evidence type="ECO:0000256" key="3">
    <source>
        <dbReference type="ARBA" id="ARBA00023172"/>
    </source>
</evidence>
<dbReference type="PROSITE" id="PS51898">
    <property type="entry name" value="TYR_RECOMBINASE"/>
    <property type="match status" value="1"/>
</dbReference>
<dbReference type="GO" id="GO:0003677">
    <property type="term" value="F:DNA binding"/>
    <property type="evidence" value="ECO:0007669"/>
    <property type="project" value="UniProtKB-UniRule"/>
</dbReference>
<proteinExistence type="inferred from homology"/>
<dbReference type="InterPro" id="IPR050090">
    <property type="entry name" value="Tyrosine_recombinase_XerCD"/>
</dbReference>
<dbReference type="EMBL" id="RSCK01000009">
    <property type="protein sequence ID" value="RUT13100.1"/>
    <property type="molecule type" value="Genomic_DNA"/>
</dbReference>
<dbReference type="PANTHER" id="PTHR30349:SF41">
    <property type="entry name" value="INTEGRASE_RECOMBINASE PROTEIN MJ0367-RELATED"/>
    <property type="match status" value="1"/>
</dbReference>
<evidence type="ECO:0000256" key="4">
    <source>
        <dbReference type="PROSITE-ProRule" id="PRU01248"/>
    </source>
</evidence>
<dbReference type="SUPFAM" id="SSF56349">
    <property type="entry name" value="DNA breaking-rejoining enzymes"/>
    <property type="match status" value="1"/>
</dbReference>
<evidence type="ECO:0000259" key="6">
    <source>
        <dbReference type="PROSITE" id="PS51900"/>
    </source>
</evidence>
<organism evidence="7 8">
    <name type="scientific">Chroococcidiopsis cubana SAG 39.79</name>
    <dbReference type="NCBI Taxonomy" id="388085"/>
    <lineage>
        <taxon>Bacteria</taxon>
        <taxon>Bacillati</taxon>
        <taxon>Cyanobacteriota</taxon>
        <taxon>Cyanophyceae</taxon>
        <taxon>Chroococcidiopsidales</taxon>
        <taxon>Chroococcidiopsidaceae</taxon>
        <taxon>Chroococcidiopsis</taxon>
    </lineage>
</organism>
<evidence type="ECO:0000256" key="2">
    <source>
        <dbReference type="ARBA" id="ARBA00023125"/>
    </source>
</evidence>
<dbReference type="Proteomes" id="UP000282574">
    <property type="component" value="Unassembled WGS sequence"/>
</dbReference>
<name>A0AB37UNY3_9CYAN</name>
<dbReference type="PROSITE" id="PS51900">
    <property type="entry name" value="CB"/>
    <property type="match status" value="1"/>
</dbReference>
<dbReference type="PANTHER" id="PTHR30349">
    <property type="entry name" value="PHAGE INTEGRASE-RELATED"/>
    <property type="match status" value="1"/>
</dbReference>
<dbReference type="InterPro" id="IPR044068">
    <property type="entry name" value="CB"/>
</dbReference>
<dbReference type="AlphaFoldDB" id="A0AB37UNY3"/>
<dbReference type="InterPro" id="IPR011010">
    <property type="entry name" value="DNA_brk_join_enz"/>
</dbReference>
<dbReference type="InterPro" id="IPR025269">
    <property type="entry name" value="SAM-like_dom"/>
</dbReference>
<dbReference type="CDD" id="cd00796">
    <property type="entry name" value="INT_Rci_Hp1_C"/>
    <property type="match status" value="1"/>
</dbReference>
<evidence type="ECO:0000256" key="1">
    <source>
        <dbReference type="ARBA" id="ARBA00008857"/>
    </source>
</evidence>
<evidence type="ECO:0000313" key="7">
    <source>
        <dbReference type="EMBL" id="RUT13100.1"/>
    </source>
</evidence>
<protein>
    <submittedName>
        <fullName evidence="7">Site-specific integrase</fullName>
    </submittedName>
</protein>
<dbReference type="InterPro" id="IPR002104">
    <property type="entry name" value="Integrase_catalytic"/>
</dbReference>
<accession>A0AB37UNY3</accession>
<keyword evidence="2 4" id="KW-0238">DNA-binding</keyword>
<dbReference type="Pfam" id="PF12167">
    <property type="entry name" value="Arm-DNA-bind_2"/>
    <property type="match status" value="1"/>
</dbReference>
<dbReference type="Gene3D" id="1.10.443.10">
    <property type="entry name" value="Intergrase catalytic core"/>
    <property type="match status" value="1"/>
</dbReference>
<dbReference type="InterPro" id="IPR022000">
    <property type="entry name" value="Min27-like_integrase_DNA_bind"/>
</dbReference>
<evidence type="ECO:0000259" key="5">
    <source>
        <dbReference type="PROSITE" id="PS51898"/>
    </source>
</evidence>
<dbReference type="InterPro" id="IPR013762">
    <property type="entry name" value="Integrase-like_cat_sf"/>
</dbReference>
<reference evidence="7 8" key="1">
    <citation type="journal article" date="2019" name="Genome Biol. Evol.">
        <title>Day and night: Metabolic profiles and evolutionary relationships of six axenic non-marine cyanobacteria.</title>
        <authorList>
            <person name="Will S.E."/>
            <person name="Henke P."/>
            <person name="Boedeker C."/>
            <person name="Huang S."/>
            <person name="Brinkmann H."/>
            <person name="Rohde M."/>
            <person name="Jarek M."/>
            <person name="Friedl T."/>
            <person name="Seufert S."/>
            <person name="Schumacher M."/>
            <person name="Overmann J."/>
            <person name="Neumann-Schaal M."/>
            <person name="Petersen J."/>
        </authorList>
    </citation>
    <scope>NUCLEOTIDE SEQUENCE [LARGE SCALE GENOMIC DNA]</scope>
    <source>
        <strain evidence="7 8">SAG 39.79</strain>
    </source>
</reference>
<keyword evidence="3" id="KW-0233">DNA recombination</keyword>
<evidence type="ECO:0000313" key="8">
    <source>
        <dbReference type="Proteomes" id="UP000282574"/>
    </source>
</evidence>
<dbReference type="InterPro" id="IPR010998">
    <property type="entry name" value="Integrase_recombinase_N"/>
</dbReference>
<dbReference type="Pfam" id="PF13102">
    <property type="entry name" value="Phage_int_SAM_5"/>
    <property type="match status" value="1"/>
</dbReference>
<feature type="domain" description="Core-binding (CB)" evidence="6">
    <location>
        <begin position="66"/>
        <end position="147"/>
    </location>
</feature>
<dbReference type="GO" id="GO:0015074">
    <property type="term" value="P:DNA integration"/>
    <property type="evidence" value="ECO:0007669"/>
    <property type="project" value="InterPro"/>
</dbReference>
<comment type="similarity">
    <text evidence="1">Belongs to the 'phage' integrase family.</text>
</comment>
<comment type="caution">
    <text evidence="7">The sequence shown here is derived from an EMBL/GenBank/DDBJ whole genome shotgun (WGS) entry which is preliminary data.</text>
</comment>
<dbReference type="Pfam" id="PF00589">
    <property type="entry name" value="Phage_integrase"/>
    <property type="match status" value="1"/>
</dbReference>
<feature type="domain" description="Tyr recombinase" evidence="5">
    <location>
        <begin position="171"/>
        <end position="336"/>
    </location>
</feature>
<dbReference type="Gene3D" id="1.10.150.130">
    <property type="match status" value="1"/>
</dbReference>
<dbReference type="GO" id="GO:0006310">
    <property type="term" value="P:DNA recombination"/>
    <property type="evidence" value="ECO:0007669"/>
    <property type="project" value="UniProtKB-KW"/>
</dbReference>
<sequence>MFKDRLRLCWSYYGKRYFLYVGLPDSKINRVVAEQKARQIEGDMATGNFDPSLRKYKPEYQQHQSISVTKLFERFMEQKAKDVTPKTMEKYRATLVYLKCFFKDVAAESVTSSNSEGFARHLNDEGLAPNQCKRRLEELKACWNWAIAKNAIASNNPWTEVAKRIKVPPKQKPKPFSKEEIKAIVQAFRTDHYYSHYTDYVEFLFGTGVRTGEAIGLRWKHLTDDCSIVWIGEILSRGNRRPTKSNKDRTINLTPKLQKMLLARRPANPDPEGLVFVSPPGKAIEDQNFRTRAWKKILSHLQIDYRKPYTTRHTLVSHALDSGMNPVNVAQLTGHT</sequence>
<gene>
    <name evidence="7" type="ORF">DSM107010_16560</name>
</gene>
<keyword evidence="8" id="KW-1185">Reference proteome</keyword>